<organism evidence="1 2">
    <name type="scientific">Physocladia obscura</name>
    <dbReference type="NCBI Taxonomy" id="109957"/>
    <lineage>
        <taxon>Eukaryota</taxon>
        <taxon>Fungi</taxon>
        <taxon>Fungi incertae sedis</taxon>
        <taxon>Chytridiomycota</taxon>
        <taxon>Chytridiomycota incertae sedis</taxon>
        <taxon>Chytridiomycetes</taxon>
        <taxon>Chytridiales</taxon>
        <taxon>Chytriomycetaceae</taxon>
        <taxon>Physocladia</taxon>
    </lineage>
</organism>
<reference evidence="1" key="1">
    <citation type="submission" date="2020-05" db="EMBL/GenBank/DDBJ databases">
        <title>Phylogenomic resolution of chytrid fungi.</title>
        <authorList>
            <person name="Stajich J.E."/>
            <person name="Amses K."/>
            <person name="Simmons R."/>
            <person name="Seto K."/>
            <person name="Myers J."/>
            <person name="Bonds A."/>
            <person name="Quandt C.A."/>
            <person name="Barry K."/>
            <person name="Liu P."/>
            <person name="Grigoriev I."/>
            <person name="Longcore J.E."/>
            <person name="James T.Y."/>
        </authorList>
    </citation>
    <scope>NUCLEOTIDE SEQUENCE</scope>
    <source>
        <strain evidence="1">JEL0513</strain>
    </source>
</reference>
<evidence type="ECO:0000313" key="1">
    <source>
        <dbReference type="EMBL" id="KAJ3117983.1"/>
    </source>
</evidence>
<protein>
    <submittedName>
        <fullName evidence="1">Uncharacterized protein</fullName>
    </submittedName>
</protein>
<gene>
    <name evidence="1" type="ORF">HK100_000705</name>
</gene>
<sequence length="108" mass="11291">MSEGKRFSENVNAILIGRGLPAIETDISKLGVSPYPAWTCSASSFAATIASMRTPTAWPPSFALVGLAGMFGLAGYSTMTDQEHGPSVATGQLKLACISSHLPANKIY</sequence>
<evidence type="ECO:0000313" key="2">
    <source>
        <dbReference type="Proteomes" id="UP001211907"/>
    </source>
</evidence>
<dbReference type="EMBL" id="JADGJH010001143">
    <property type="protein sequence ID" value="KAJ3117983.1"/>
    <property type="molecule type" value="Genomic_DNA"/>
</dbReference>
<comment type="caution">
    <text evidence="1">The sequence shown here is derived from an EMBL/GenBank/DDBJ whole genome shotgun (WGS) entry which is preliminary data.</text>
</comment>
<name>A0AAD5SZQ4_9FUNG</name>
<dbReference type="AlphaFoldDB" id="A0AAD5SZQ4"/>
<accession>A0AAD5SZQ4</accession>
<keyword evidence="2" id="KW-1185">Reference proteome</keyword>
<proteinExistence type="predicted"/>
<dbReference type="Proteomes" id="UP001211907">
    <property type="component" value="Unassembled WGS sequence"/>
</dbReference>